<accession>A0A2M8PA60</accession>
<dbReference type="InterPro" id="IPR036628">
    <property type="entry name" value="Clp_N_dom_sf"/>
</dbReference>
<reference evidence="1 2" key="1">
    <citation type="submission" date="2017-11" db="EMBL/GenBank/DDBJ databases">
        <title>Evolution of Phototrophy in the Chloroflexi Phylum Driven by Horizontal Gene Transfer.</title>
        <authorList>
            <person name="Ward L.M."/>
            <person name="Hemp J."/>
            <person name="Shih P.M."/>
            <person name="Mcglynn S.E."/>
            <person name="Fischer W."/>
        </authorList>
    </citation>
    <scope>NUCLEOTIDE SEQUENCE [LARGE SCALE GENOMIC DNA]</scope>
    <source>
        <strain evidence="1">JP3_13</strain>
    </source>
</reference>
<dbReference type="EMBL" id="PGTM01000394">
    <property type="protein sequence ID" value="PJF34438.1"/>
    <property type="molecule type" value="Genomic_DNA"/>
</dbReference>
<evidence type="ECO:0000313" key="1">
    <source>
        <dbReference type="EMBL" id="PJF34438.1"/>
    </source>
</evidence>
<dbReference type="Gene3D" id="1.10.1780.10">
    <property type="entry name" value="Clp, N-terminal domain"/>
    <property type="match status" value="1"/>
</dbReference>
<gene>
    <name evidence="1" type="ORF">CUN49_15675</name>
</gene>
<protein>
    <submittedName>
        <fullName evidence="1">Uncharacterized protein</fullName>
    </submittedName>
</protein>
<comment type="caution">
    <text evidence="1">The sequence shown here is derived from an EMBL/GenBank/DDBJ whole genome shotgun (WGS) entry which is preliminary data.</text>
</comment>
<dbReference type="AlphaFoldDB" id="A0A2M8PA60"/>
<organism evidence="1 2">
    <name type="scientific">Candidatus Thermofonsia Clade 1 bacterium</name>
    <dbReference type="NCBI Taxonomy" id="2364210"/>
    <lineage>
        <taxon>Bacteria</taxon>
        <taxon>Bacillati</taxon>
        <taxon>Chloroflexota</taxon>
        <taxon>Candidatus Thermofontia</taxon>
        <taxon>Candidatus Thermofonsia Clade 1</taxon>
    </lineage>
</organism>
<dbReference type="SUPFAM" id="SSF81923">
    <property type="entry name" value="Double Clp-N motif"/>
    <property type="match status" value="1"/>
</dbReference>
<feature type="non-terminal residue" evidence="1">
    <location>
        <position position="323"/>
    </location>
</feature>
<proteinExistence type="predicted"/>
<name>A0A2M8PA60_9CHLR</name>
<evidence type="ECO:0000313" key="2">
    <source>
        <dbReference type="Proteomes" id="UP000229681"/>
    </source>
</evidence>
<sequence length="323" mass="36761">MANDAIALHATEMPVPQQSFVSLNELLAIARRESADQMDYYIGVEHLLMALLRIKGGIAVQLFAQHDSSSSYIEFLAQNDDNLNIASHLGIFTPRTSRVIAKAQSYIAQGVAPDERALLRALIEERNSLVVKRILRNLNLRHEQLLSAVDAWQPEQMTNFDLPVPQVQNNDPRYALTPDDLTIIQHIFRASTRVVIERLLSSEGNSYSGARVLLVRAFDAHGREQSPAVVKLHDRRAVLWEKLRYDEYVRDKLPANTAHLIVDALPESSPIGGLKYSFVQGHLDANTTNLRDFARSQPPQIVARWLRERLYNGFRHTWWDQRT</sequence>
<dbReference type="Proteomes" id="UP000229681">
    <property type="component" value="Unassembled WGS sequence"/>
</dbReference>